<dbReference type="GeneID" id="31785175"/>
<dbReference type="eggNOG" id="COG4221">
    <property type="taxonomic scope" value="Bacteria"/>
</dbReference>
<organism evidence="1 2">
    <name type="scientific">Sphingobium indicum (strain DSM 16413 / CCM 7287 / MTCC 6362 / UT26 / NBRC 101211 / UT26S)</name>
    <name type="common">Sphingobium japonicum</name>
    <dbReference type="NCBI Taxonomy" id="452662"/>
    <lineage>
        <taxon>Bacteria</taxon>
        <taxon>Pseudomonadati</taxon>
        <taxon>Pseudomonadota</taxon>
        <taxon>Alphaproteobacteria</taxon>
        <taxon>Sphingomonadales</taxon>
        <taxon>Sphingomonadaceae</taxon>
        <taxon>Sphingobium</taxon>
    </lineage>
</organism>
<evidence type="ECO:0000313" key="1">
    <source>
        <dbReference type="EMBL" id="BAI96813.1"/>
    </source>
</evidence>
<dbReference type="Pfam" id="PF00106">
    <property type="entry name" value="adh_short"/>
    <property type="match status" value="1"/>
</dbReference>
<proteinExistence type="predicted"/>
<name>D4Z2I1_SPHIU</name>
<accession>D4Z2I1</accession>
<evidence type="ECO:0000313" key="2">
    <source>
        <dbReference type="Proteomes" id="UP000007753"/>
    </source>
</evidence>
<dbReference type="STRING" id="452662.SJA_C1-19790"/>
<sequence>MPSRETAIVFGVGPGLGWALARRFATENMQVAAIARDETKLNSLIQSEGGHDIRPYAADVSSGDDVLRVFDGVDRDLGEPDLVVFNAGAFQKANVLDIDPADFERCWRIGCLGGLLVGQAAARRMAKRGHGTIIFSGATAALRGSAGFANLAVPKFGLRALAQSMARELGQQGIHVGFVIIDGQIESERYRHLIDERGEDSLLAPDAIAETYLQLHRQPRSAWSHEIDVRPWSEKF</sequence>
<dbReference type="EMBL" id="AP010803">
    <property type="protein sequence ID" value="BAI96813.1"/>
    <property type="molecule type" value="Genomic_DNA"/>
</dbReference>
<protein>
    <submittedName>
        <fullName evidence="1">SDR-family protein</fullName>
    </submittedName>
</protein>
<gene>
    <name evidence="1" type="ordered locus">SJA_C1-19790</name>
</gene>
<dbReference type="KEGG" id="sjp:SJA_C1-19790"/>
<dbReference type="InterPro" id="IPR002347">
    <property type="entry name" value="SDR_fam"/>
</dbReference>
<dbReference type="RefSeq" id="WP_013040276.1">
    <property type="nucleotide sequence ID" value="NC_014006.1"/>
</dbReference>
<dbReference type="HOGENOM" id="CLU_010194_17_0_5"/>
<dbReference type="PANTHER" id="PTHR43431">
    <property type="entry name" value="OXIDOREDUCTASE, SHORT CHAIN DEHYDROGENASE/REDUCTASE FAMILY (AFU_ORTHOLOGUE AFUA_5G14000)"/>
    <property type="match status" value="1"/>
</dbReference>
<reference evidence="1 2" key="1">
    <citation type="journal article" date="2010" name="J. Bacteriol.">
        <title>Complete genome sequence of the representative gamma-hexachlorocyclohexane-degrading bacterium Sphingobium japonicum UT26.</title>
        <authorList>
            <person name="Nagata Y."/>
            <person name="Ohtsubo Y."/>
            <person name="Endo R."/>
            <person name="Ichikawa N."/>
            <person name="Ankai A."/>
            <person name="Oguchi A."/>
            <person name="Fukui S."/>
            <person name="Fujita N."/>
            <person name="Tsuda M."/>
        </authorList>
    </citation>
    <scope>NUCLEOTIDE SEQUENCE [LARGE SCALE GENOMIC DNA]</scope>
    <source>
        <strain evidence="2">DSM 16413 / CCM 7287 / MTCC 6362 / UT26 / NBRC 101211 / UT26S</strain>
    </source>
</reference>
<dbReference type="PANTHER" id="PTHR43431:SF1">
    <property type="entry name" value="OS08G0476300 PROTEIN"/>
    <property type="match status" value="1"/>
</dbReference>
<dbReference type="AlphaFoldDB" id="D4Z2I1"/>
<dbReference type="PRINTS" id="PR00081">
    <property type="entry name" value="GDHRDH"/>
</dbReference>
<dbReference type="InterPro" id="IPR036291">
    <property type="entry name" value="NAD(P)-bd_dom_sf"/>
</dbReference>
<keyword evidence="2" id="KW-1185">Reference proteome</keyword>
<dbReference type="Gene3D" id="3.40.50.720">
    <property type="entry name" value="NAD(P)-binding Rossmann-like Domain"/>
    <property type="match status" value="1"/>
</dbReference>
<dbReference type="SUPFAM" id="SSF51735">
    <property type="entry name" value="NAD(P)-binding Rossmann-fold domains"/>
    <property type="match status" value="1"/>
</dbReference>
<dbReference type="Proteomes" id="UP000007753">
    <property type="component" value="Chromosome 1"/>
</dbReference>